<evidence type="ECO:0000313" key="3">
    <source>
        <dbReference type="Proteomes" id="UP000762676"/>
    </source>
</evidence>
<feature type="region of interest" description="Disordered" evidence="1">
    <location>
        <begin position="317"/>
        <end position="337"/>
    </location>
</feature>
<organism evidence="2 3">
    <name type="scientific">Elysia marginata</name>
    <dbReference type="NCBI Taxonomy" id="1093978"/>
    <lineage>
        <taxon>Eukaryota</taxon>
        <taxon>Metazoa</taxon>
        <taxon>Spiralia</taxon>
        <taxon>Lophotrochozoa</taxon>
        <taxon>Mollusca</taxon>
        <taxon>Gastropoda</taxon>
        <taxon>Heterobranchia</taxon>
        <taxon>Euthyneura</taxon>
        <taxon>Panpulmonata</taxon>
        <taxon>Sacoglossa</taxon>
        <taxon>Placobranchoidea</taxon>
        <taxon>Plakobranchidae</taxon>
        <taxon>Elysia</taxon>
    </lineage>
</organism>
<dbReference type="Proteomes" id="UP000762676">
    <property type="component" value="Unassembled WGS sequence"/>
</dbReference>
<proteinExistence type="predicted"/>
<feature type="compositionally biased region" description="Basic and acidic residues" evidence="1">
    <location>
        <begin position="570"/>
        <end position="582"/>
    </location>
</feature>
<feature type="region of interest" description="Disordered" evidence="1">
    <location>
        <begin position="373"/>
        <end position="398"/>
    </location>
</feature>
<evidence type="ECO:0000313" key="2">
    <source>
        <dbReference type="EMBL" id="GFR88137.1"/>
    </source>
</evidence>
<dbReference type="EMBL" id="BMAT01005139">
    <property type="protein sequence ID" value="GFR88137.1"/>
    <property type="molecule type" value="Genomic_DNA"/>
</dbReference>
<gene>
    <name evidence="2" type="ORF">ElyMa_002509900</name>
</gene>
<feature type="compositionally biased region" description="Polar residues" evidence="1">
    <location>
        <begin position="318"/>
        <end position="331"/>
    </location>
</feature>
<keyword evidence="3" id="KW-1185">Reference proteome</keyword>
<protein>
    <submittedName>
        <fullName evidence="2">Uncharacterized protein</fullName>
    </submittedName>
</protein>
<reference evidence="2 3" key="1">
    <citation type="journal article" date="2021" name="Elife">
        <title>Chloroplast acquisition without the gene transfer in kleptoplastic sea slugs, Plakobranchus ocellatus.</title>
        <authorList>
            <person name="Maeda T."/>
            <person name="Takahashi S."/>
            <person name="Yoshida T."/>
            <person name="Shimamura S."/>
            <person name="Takaki Y."/>
            <person name="Nagai Y."/>
            <person name="Toyoda A."/>
            <person name="Suzuki Y."/>
            <person name="Arimoto A."/>
            <person name="Ishii H."/>
            <person name="Satoh N."/>
            <person name="Nishiyama T."/>
            <person name="Hasebe M."/>
            <person name="Maruyama T."/>
            <person name="Minagawa J."/>
            <person name="Obokata J."/>
            <person name="Shigenobu S."/>
        </authorList>
    </citation>
    <scope>NUCLEOTIDE SEQUENCE [LARGE SCALE GENOMIC DNA]</scope>
</reference>
<feature type="region of interest" description="Disordered" evidence="1">
    <location>
        <begin position="558"/>
        <end position="600"/>
    </location>
</feature>
<comment type="caution">
    <text evidence="2">The sequence shown here is derived from an EMBL/GenBank/DDBJ whole genome shotgun (WGS) entry which is preliminary data.</text>
</comment>
<accession>A0AAV4GQI9</accession>
<dbReference type="AlphaFoldDB" id="A0AAV4GQI9"/>
<name>A0AAV4GQI9_9GAST</name>
<sequence length="700" mass="74388">MTSGGVSLNNEILFKLEETDPKLVAGVSRDVEDDYDQYVRGEIVDWSPDTPFLESDHTRRNPAVPQTILNLRYAGGRGPNNHPHHSELFLGFTGNDPRGASTQPRLDKIRAQTVTRASPRKVQMGHNVGHGDFIEADRPWSGAAMEYNKKEVQRRVKDHMHWFSAQKVDLPRGHKTIADERRQRYEVVKSGEDGLCVPEQDRGLQSWLQRGEYDPVRGAEGDNSRRVDRAANAETAPWRNISGAAGLAVARYTVSTRSGRETFGAKAAGGARAAAAQVDADLAIAHHAATTRGGRDPGSTGGFARVAQVDTDLASARHTISTRGGRETSSPGGTGGARAMTTQVDIGFGAHAHGAAMKRQILADSMGAAAAHRRELHRRQEGDADRGNSVQAQRVGRSAPELARDAAIVVYQGQHDQAMQAAGQNLKGGSGLGAPPSDRQAALYKVSPTHAGPSNVRLANASAMIRGLREGTSAEFRMVQGEAIAAGKMGTSSGGVGMAMAGGGLAPSADYNTALHQGKASSVRAAAAQNLEVHHYGQPLAHLRNPLDVVRSAQTGGFASTRVSHKSRREGRMKAPEFRSHTQDLAARSSDSDRVFGSIGERSDPYTGGFSIGGKTLRVSTLADGGDDTLKSRRFDSLKGMGENLKPHAGGFPTKGKNLRAALVADGETLRNHGFDDFEGMGVHTMGGGLFSASLVGVQA</sequence>
<evidence type="ECO:0000256" key="1">
    <source>
        <dbReference type="SAM" id="MobiDB-lite"/>
    </source>
</evidence>